<accession>A0A4S4LPP7</accession>
<keyword evidence="12" id="KW-1185">Reference proteome</keyword>
<dbReference type="Gene3D" id="3.30.200.20">
    <property type="entry name" value="Phosphorylase Kinase, domain 1"/>
    <property type="match status" value="1"/>
</dbReference>
<dbReference type="GO" id="GO:0005634">
    <property type="term" value="C:nucleus"/>
    <property type="evidence" value="ECO:0007669"/>
    <property type="project" value="TreeGrafter"/>
</dbReference>
<keyword evidence="7" id="KW-0067">ATP-binding</keyword>
<evidence type="ECO:0000256" key="2">
    <source>
        <dbReference type="ARBA" id="ARBA00012425"/>
    </source>
</evidence>
<comment type="caution">
    <text evidence="11">The sequence shown here is derived from an EMBL/GenBank/DDBJ whole genome shotgun (WGS) entry which is preliminary data.</text>
</comment>
<evidence type="ECO:0000256" key="1">
    <source>
        <dbReference type="ARBA" id="ARBA00006485"/>
    </source>
</evidence>
<comment type="catalytic activity">
    <reaction evidence="8">
        <text>L-threonyl-[protein] + ATP = O-phospho-L-threonyl-[protein] + ADP + H(+)</text>
        <dbReference type="Rhea" id="RHEA:46608"/>
        <dbReference type="Rhea" id="RHEA-COMP:11060"/>
        <dbReference type="Rhea" id="RHEA-COMP:11605"/>
        <dbReference type="ChEBI" id="CHEBI:15378"/>
        <dbReference type="ChEBI" id="CHEBI:30013"/>
        <dbReference type="ChEBI" id="CHEBI:30616"/>
        <dbReference type="ChEBI" id="CHEBI:61977"/>
        <dbReference type="ChEBI" id="CHEBI:456216"/>
        <dbReference type="EC" id="2.7.11.22"/>
    </reaction>
</comment>
<evidence type="ECO:0000256" key="9">
    <source>
        <dbReference type="ARBA" id="ARBA00048367"/>
    </source>
</evidence>
<evidence type="ECO:0000259" key="10">
    <source>
        <dbReference type="PROSITE" id="PS50011"/>
    </source>
</evidence>
<protein>
    <recommendedName>
        <fullName evidence="2">cyclin-dependent kinase</fullName>
        <ecNumber evidence="2">2.7.11.22</ecNumber>
    </recommendedName>
</protein>
<dbReference type="InterPro" id="IPR008271">
    <property type="entry name" value="Ser/Thr_kinase_AS"/>
</dbReference>
<keyword evidence="3" id="KW-0723">Serine/threonine-protein kinase</keyword>
<comment type="similarity">
    <text evidence="1">Belongs to the protein kinase superfamily. CMGC Ser/Thr protein kinase family. CDC2/CDKX subfamily.</text>
</comment>
<comment type="catalytic activity">
    <reaction evidence="9">
        <text>L-seryl-[protein] + ATP = O-phospho-L-seryl-[protein] + ADP + H(+)</text>
        <dbReference type="Rhea" id="RHEA:17989"/>
        <dbReference type="Rhea" id="RHEA-COMP:9863"/>
        <dbReference type="Rhea" id="RHEA-COMP:11604"/>
        <dbReference type="ChEBI" id="CHEBI:15378"/>
        <dbReference type="ChEBI" id="CHEBI:29999"/>
        <dbReference type="ChEBI" id="CHEBI:30616"/>
        <dbReference type="ChEBI" id="CHEBI:83421"/>
        <dbReference type="ChEBI" id="CHEBI:456216"/>
        <dbReference type="EC" id="2.7.11.22"/>
    </reaction>
</comment>
<dbReference type="OrthoDB" id="413582at2759"/>
<evidence type="ECO:0000256" key="5">
    <source>
        <dbReference type="ARBA" id="ARBA00022741"/>
    </source>
</evidence>
<name>A0A4S4LPP7_9AGAM</name>
<dbReference type="InterPro" id="IPR011009">
    <property type="entry name" value="Kinase-like_dom_sf"/>
</dbReference>
<dbReference type="InterPro" id="IPR050108">
    <property type="entry name" value="CDK"/>
</dbReference>
<dbReference type="SMART" id="SM00220">
    <property type="entry name" value="S_TKc"/>
    <property type="match status" value="1"/>
</dbReference>
<evidence type="ECO:0000256" key="3">
    <source>
        <dbReference type="ARBA" id="ARBA00022527"/>
    </source>
</evidence>
<dbReference type="EC" id="2.7.11.22" evidence="2"/>
<dbReference type="GO" id="GO:0005524">
    <property type="term" value="F:ATP binding"/>
    <property type="evidence" value="ECO:0007669"/>
    <property type="project" value="UniProtKB-KW"/>
</dbReference>
<reference evidence="11 12" key="1">
    <citation type="submission" date="2019-02" db="EMBL/GenBank/DDBJ databases">
        <title>Genome sequencing of the rare red list fungi Bondarzewia mesenterica.</title>
        <authorList>
            <person name="Buettner E."/>
            <person name="Kellner H."/>
        </authorList>
    </citation>
    <scope>NUCLEOTIDE SEQUENCE [LARGE SCALE GENOMIC DNA]</scope>
    <source>
        <strain evidence="11 12">DSM 108281</strain>
    </source>
</reference>
<dbReference type="InterPro" id="IPR000719">
    <property type="entry name" value="Prot_kinase_dom"/>
</dbReference>
<evidence type="ECO:0000256" key="6">
    <source>
        <dbReference type="ARBA" id="ARBA00022777"/>
    </source>
</evidence>
<dbReference type="Pfam" id="PF00069">
    <property type="entry name" value="Pkinase"/>
    <property type="match status" value="1"/>
</dbReference>
<feature type="domain" description="Protein kinase" evidence="10">
    <location>
        <begin position="1"/>
        <end position="369"/>
    </location>
</feature>
<dbReference type="GO" id="GO:0004693">
    <property type="term" value="F:cyclin-dependent protein serine/threonine kinase activity"/>
    <property type="evidence" value="ECO:0007669"/>
    <property type="project" value="UniProtKB-EC"/>
</dbReference>
<sequence length="417" mass="47134">MSDGSSQTVAVKAANTRREFTKEPHDIIKELRLLSSLSHPGIINILGSTYDRTMSMQKFWMPFIPNSLMDLLLCPRFCPIPYGTPRSTPIGHSTDVFTVIAKSLIFQVICAIAYLQHVDRHIAHRDIKPRNILITADGLVKLIDFGISFKDNESDADKKLDLWPENSKNMYFEVGHWSIIVRPYRAPELLFGPRSYDALASDLWSMGAMFAEFFTTLRTLVDDDHSDSDEDVEEDRTKPFIVDDSSYASACTEWERCPLFDSTRGDIGLAWSIFKTRGSPNEENWPTFTDLPDATKVTFMDAPGIPLGTLLPNLPNLRDRSNKLTDGHDPSHFPARDLSPTALDLIHRLLIYPPSSRLKAVDAQRHPWFSAKPPLLLPTAMKEQEGAASHAQVSWDEKPLAEWLKLSWQHSEASKNN</sequence>
<evidence type="ECO:0000256" key="7">
    <source>
        <dbReference type="ARBA" id="ARBA00022840"/>
    </source>
</evidence>
<dbReference type="AlphaFoldDB" id="A0A4S4LPP7"/>
<keyword evidence="5" id="KW-0547">Nucleotide-binding</keyword>
<evidence type="ECO:0000313" key="12">
    <source>
        <dbReference type="Proteomes" id="UP000310158"/>
    </source>
</evidence>
<evidence type="ECO:0000256" key="8">
    <source>
        <dbReference type="ARBA" id="ARBA00047811"/>
    </source>
</evidence>
<evidence type="ECO:0000256" key="4">
    <source>
        <dbReference type="ARBA" id="ARBA00022679"/>
    </source>
</evidence>
<dbReference type="PROSITE" id="PS00108">
    <property type="entry name" value="PROTEIN_KINASE_ST"/>
    <property type="match status" value="1"/>
</dbReference>
<dbReference type="SUPFAM" id="SSF56112">
    <property type="entry name" value="Protein kinase-like (PK-like)"/>
    <property type="match status" value="1"/>
</dbReference>
<evidence type="ECO:0000313" key="11">
    <source>
        <dbReference type="EMBL" id="THH13491.1"/>
    </source>
</evidence>
<dbReference type="PROSITE" id="PS50011">
    <property type="entry name" value="PROTEIN_KINASE_DOM"/>
    <property type="match status" value="1"/>
</dbReference>
<dbReference type="PANTHER" id="PTHR24056:SF171">
    <property type="entry name" value="CYCLIN-DEPENDENT KINASE 20"/>
    <property type="match status" value="1"/>
</dbReference>
<proteinExistence type="inferred from homology"/>
<keyword evidence="4" id="KW-0808">Transferase</keyword>
<dbReference type="Proteomes" id="UP000310158">
    <property type="component" value="Unassembled WGS sequence"/>
</dbReference>
<keyword evidence="6" id="KW-0418">Kinase</keyword>
<dbReference type="EMBL" id="SGPL01000349">
    <property type="protein sequence ID" value="THH13491.1"/>
    <property type="molecule type" value="Genomic_DNA"/>
</dbReference>
<dbReference type="PANTHER" id="PTHR24056">
    <property type="entry name" value="CELL DIVISION PROTEIN KINASE"/>
    <property type="match status" value="1"/>
</dbReference>
<organism evidence="11 12">
    <name type="scientific">Bondarzewia mesenterica</name>
    <dbReference type="NCBI Taxonomy" id="1095465"/>
    <lineage>
        <taxon>Eukaryota</taxon>
        <taxon>Fungi</taxon>
        <taxon>Dikarya</taxon>
        <taxon>Basidiomycota</taxon>
        <taxon>Agaricomycotina</taxon>
        <taxon>Agaricomycetes</taxon>
        <taxon>Russulales</taxon>
        <taxon>Bondarzewiaceae</taxon>
        <taxon>Bondarzewia</taxon>
    </lineage>
</organism>
<gene>
    <name evidence="11" type="ORF">EW146_g6721</name>
</gene>
<dbReference type="Gene3D" id="1.10.510.10">
    <property type="entry name" value="Transferase(Phosphotransferase) domain 1"/>
    <property type="match status" value="1"/>
</dbReference>